<dbReference type="GeneID" id="73350813"/>
<dbReference type="KEGG" id="clup:CLUP02_16885"/>
<name>A0A9Q8T8Q9_9PEZI</name>
<gene>
    <name evidence="2" type="ORF">CLUP02_16885</name>
</gene>
<dbReference type="EMBL" id="CP019481">
    <property type="protein sequence ID" value="UQC91351.1"/>
    <property type="molecule type" value="Genomic_DNA"/>
</dbReference>
<evidence type="ECO:0000256" key="1">
    <source>
        <dbReference type="SAM" id="MobiDB-lite"/>
    </source>
</evidence>
<accession>A0A9Q8T8Q9</accession>
<evidence type="ECO:0000313" key="3">
    <source>
        <dbReference type="Proteomes" id="UP000830671"/>
    </source>
</evidence>
<feature type="compositionally biased region" description="Basic residues" evidence="1">
    <location>
        <begin position="166"/>
        <end position="175"/>
    </location>
</feature>
<evidence type="ECO:0000313" key="2">
    <source>
        <dbReference type="EMBL" id="UQC91351.1"/>
    </source>
</evidence>
<reference evidence="2" key="1">
    <citation type="journal article" date="2021" name="Mol. Plant Microbe Interact.">
        <title>Complete Genome Sequence of the Plant-Pathogenic Fungus Colletotrichum lupini.</title>
        <authorList>
            <person name="Baroncelli R."/>
            <person name="Pensec F."/>
            <person name="Da Lio D."/>
            <person name="Boufleur T."/>
            <person name="Vicente I."/>
            <person name="Sarrocco S."/>
            <person name="Picot A."/>
            <person name="Baraldi E."/>
            <person name="Sukno S."/>
            <person name="Thon M."/>
            <person name="Le Floch G."/>
        </authorList>
    </citation>
    <scope>NUCLEOTIDE SEQUENCE</scope>
    <source>
        <strain evidence="2">IMI 504893</strain>
    </source>
</reference>
<feature type="region of interest" description="Disordered" evidence="1">
    <location>
        <begin position="166"/>
        <end position="185"/>
    </location>
</feature>
<feature type="region of interest" description="Disordered" evidence="1">
    <location>
        <begin position="1117"/>
        <end position="1136"/>
    </location>
</feature>
<protein>
    <submittedName>
        <fullName evidence="2">Uncharacterized protein</fullName>
    </submittedName>
</protein>
<keyword evidence="3" id="KW-1185">Reference proteome</keyword>
<sequence length="1281" mass="144307">MTRCYGSSCLSFQPPICTVSFMHTPDRVCIVLFRQNFPAWPLNRNHLPIVATPTIFSEPSARPKLSGLASFALSSSQVIGISDPCKPYPARLLHFGFENTEVCGGLLARSHSNLPPQLTDLTDRPTSCDLQNMFCTPFVPLHQVQANSPADERRTQLVSLTRFATKRARPARPNHPRLSTTASSTPPSTLVRIFSRIPTRVVRLTYIPPDSCGLIRIRSRVANLHAGAPDPTSHKAHASINRDHGNYHLPSFNAHPTLHIALYNHSHDIHPATDESFHRKPPRKKYAFVWTCNTNNVSRSQCCCGQGGMTVVIDPCPNCRYPRCSRCAVTRVHERFTKSDIFAEPRHFCTTNCKHYTDVYNSGIGNSKVHNRLGKKKSKTVGLYCGIFLDLLVPILDITITRSNGDGRITNENLPGHGQSHGQAGAFSWPPRFFRREPISKNWENTAWVTAHVETKPPEETEEVIYLTPGEPEEEDPIFFLSTEHNWAADKSRVAPLVAFLQRATLEELQQGHHHIPTDNVAILVDGNISKNKVHPRQYLGPLSAPRLLEELQRNRYHEDDKGGDSIDTESGHEADAERRLIYVVNLSRWAVLALVGSAPESLYRQLPDFLLNYILSRPSLGVHFSTDGPETFVMQFSFPYWVWRTSKTLIRDDRAKSSDEDSLRSSQDVTFLRALSGAQAGGEGVDAIYSSHISCIVTGYDQFRWTCILLCEAWFEVEVIGLPTPDSIARYECEMQDVVDTFGMVDVVNALENCPLSDPLVRGRSMMLDSSTLMWLPRPYFLRVFEVRLGQIYKEFQGIFYNFDKWVKGIGVEHQRLLQRLHKAAGDDQTTIRVRDVLDELDNFEDGILEAERIVKSLSQTVEGIVSSGDLFMTTDVNYFLHAEGRTGDVSACYAYLSQIRRAFTDLRQLRIRFRDLQTQYEEMIKKGVAARDKAFLRFKFRKAQPTPDPAPIPASIVVPQQPLVVCVSAWMTVISQPLVNIAAIFGCDEIIKFSRTPGNFLISLALMSLGMPIIIWACIGLTSGGFEWSFINCSRERGNATNANPNLRDSLQEPIDGPATHPIRRATLHTRFMNWWQRYHVEERLPFRAAVPLAPPPQAGVDLNVLNFRAGADAEEQHHAPNQAGPDSTAWRQGTPAGAWLEETQSQLRRENLVDRSSGLHEEGLELDVRLWSSGILLTIEVEGYGEPLLMFYFSFNPREGINSRCNSARPPPLSNFMHSHQFLHHLMVITVISPDKLFRNHVAVFPIFQALCTVSKILEHRQNEQVGGWPSTPVQDPI</sequence>
<dbReference type="Proteomes" id="UP000830671">
    <property type="component" value="Chromosome 9"/>
</dbReference>
<dbReference type="RefSeq" id="XP_049152950.1">
    <property type="nucleotide sequence ID" value="XM_049295803.1"/>
</dbReference>
<organism evidence="2 3">
    <name type="scientific">Colletotrichum lupini</name>
    <dbReference type="NCBI Taxonomy" id="145971"/>
    <lineage>
        <taxon>Eukaryota</taxon>
        <taxon>Fungi</taxon>
        <taxon>Dikarya</taxon>
        <taxon>Ascomycota</taxon>
        <taxon>Pezizomycotina</taxon>
        <taxon>Sordariomycetes</taxon>
        <taxon>Hypocreomycetidae</taxon>
        <taxon>Glomerellales</taxon>
        <taxon>Glomerellaceae</taxon>
        <taxon>Colletotrichum</taxon>
        <taxon>Colletotrichum acutatum species complex</taxon>
    </lineage>
</organism>
<proteinExistence type="predicted"/>